<gene>
    <name evidence="1" type="ORF">GCM10023307_24130</name>
</gene>
<evidence type="ECO:0000313" key="2">
    <source>
        <dbReference type="Proteomes" id="UP001499959"/>
    </source>
</evidence>
<dbReference type="Proteomes" id="UP001499959">
    <property type="component" value="Unassembled WGS sequence"/>
</dbReference>
<dbReference type="EMBL" id="BAABJE010000012">
    <property type="protein sequence ID" value="GAA4797391.1"/>
    <property type="molecule type" value="Genomic_DNA"/>
</dbReference>
<dbReference type="RefSeq" id="WP_345303588.1">
    <property type="nucleotide sequence ID" value="NZ_BAABJE010000012.1"/>
</dbReference>
<dbReference type="InterPro" id="IPR005358">
    <property type="entry name" value="Puta_zinc/iron-chelating_dom"/>
</dbReference>
<protein>
    <recommendedName>
        <fullName evidence="3">YkgJ family cysteine cluster protein</fullName>
    </recommendedName>
</protein>
<name>A0ABP9BM82_9GAMM</name>
<accession>A0ABP9BM82</accession>
<keyword evidence="2" id="KW-1185">Reference proteome</keyword>
<dbReference type="Pfam" id="PF03692">
    <property type="entry name" value="CxxCxxCC"/>
    <property type="match status" value="1"/>
</dbReference>
<evidence type="ECO:0008006" key="3">
    <source>
        <dbReference type="Google" id="ProtNLM"/>
    </source>
</evidence>
<reference evidence="2" key="1">
    <citation type="journal article" date="2019" name="Int. J. Syst. Evol. Microbiol.">
        <title>The Global Catalogue of Microorganisms (GCM) 10K type strain sequencing project: providing services to taxonomists for standard genome sequencing and annotation.</title>
        <authorList>
            <consortium name="The Broad Institute Genomics Platform"/>
            <consortium name="The Broad Institute Genome Sequencing Center for Infectious Disease"/>
            <person name="Wu L."/>
            <person name="Ma J."/>
        </authorList>
    </citation>
    <scope>NUCLEOTIDE SEQUENCE [LARGE SCALE GENOMIC DNA]</scope>
    <source>
        <strain evidence="2">JCM 18204</strain>
    </source>
</reference>
<evidence type="ECO:0000313" key="1">
    <source>
        <dbReference type="EMBL" id="GAA4797391.1"/>
    </source>
</evidence>
<organism evidence="1 2">
    <name type="scientific">Lysobacter hankyongensis</name>
    <dbReference type="NCBI Taxonomy" id="1176535"/>
    <lineage>
        <taxon>Bacteria</taxon>
        <taxon>Pseudomonadati</taxon>
        <taxon>Pseudomonadota</taxon>
        <taxon>Gammaproteobacteria</taxon>
        <taxon>Lysobacterales</taxon>
        <taxon>Lysobacteraceae</taxon>
        <taxon>Lysobacter</taxon>
    </lineage>
</organism>
<comment type="caution">
    <text evidence="1">The sequence shown here is derived from an EMBL/GenBank/DDBJ whole genome shotgun (WGS) entry which is preliminary data.</text>
</comment>
<sequence>MNAVPTPLSTAPPPKEKQVHCSRCDALCCRLTVVLFEEDSIPSHLSEFNEQGVRVMARDDDGWCVALDGSKMNCGIYDTRPAICRKFKMAGPYCLDVRAEARRAARPVEITLLC</sequence>
<proteinExistence type="predicted"/>